<sequence>MSVREPVRPGGRSARVQASVHAAVRDLLAEVGRAELTIPVIAERAGVTPSTIYRRWGDLQELLGDVAVERLRPDAEPADTGTLRGDLDAWLEQYAEEMSSEPGQAMIRDVLACNLDPTKSCRCRDYLRDQLAVIAARAATRSEVAPDVDVLIDRIVAPVLYRILFDIEPPTPVYCRRLVAAALEAR</sequence>
<dbReference type="GO" id="GO:0003700">
    <property type="term" value="F:DNA-binding transcription factor activity"/>
    <property type="evidence" value="ECO:0007669"/>
    <property type="project" value="TreeGrafter"/>
</dbReference>
<dbReference type="Gene3D" id="1.10.10.60">
    <property type="entry name" value="Homeodomain-like"/>
    <property type="match status" value="1"/>
</dbReference>
<dbReference type="InterPro" id="IPR011075">
    <property type="entry name" value="TetR_C"/>
</dbReference>
<dbReference type="InterPro" id="IPR036271">
    <property type="entry name" value="Tet_transcr_reg_TetR-rel_C_sf"/>
</dbReference>
<proteinExistence type="predicted"/>
<dbReference type="Proteomes" id="UP000065734">
    <property type="component" value="Chromosome I"/>
</dbReference>
<dbReference type="Pfam" id="PF16859">
    <property type="entry name" value="TetR_C_11"/>
    <property type="match status" value="1"/>
</dbReference>
<keyword evidence="3" id="KW-0804">Transcription</keyword>
<name>A0A0P0J8P7_BLAVI</name>
<keyword evidence="7" id="KW-1185">Reference proteome</keyword>
<dbReference type="PATRIC" id="fig|1079.6.peg.2297"/>
<dbReference type="OrthoDB" id="9796019at2"/>
<dbReference type="SUPFAM" id="SSF48498">
    <property type="entry name" value="Tetracyclin repressor-like, C-terminal domain"/>
    <property type="match status" value="1"/>
</dbReference>
<evidence type="ECO:0000259" key="5">
    <source>
        <dbReference type="PROSITE" id="PS50977"/>
    </source>
</evidence>
<evidence type="ECO:0000313" key="6">
    <source>
        <dbReference type="EMBL" id="CUU42638.1"/>
    </source>
</evidence>
<dbReference type="PROSITE" id="PS50977">
    <property type="entry name" value="HTH_TETR_2"/>
    <property type="match status" value="1"/>
</dbReference>
<evidence type="ECO:0000256" key="1">
    <source>
        <dbReference type="ARBA" id="ARBA00023015"/>
    </source>
</evidence>
<accession>A0A0P0J8P7</accession>
<dbReference type="PANTHER" id="PTHR30055">
    <property type="entry name" value="HTH-TYPE TRANSCRIPTIONAL REGULATOR RUTR"/>
    <property type="match status" value="1"/>
</dbReference>
<dbReference type="Pfam" id="PF00440">
    <property type="entry name" value="TetR_N"/>
    <property type="match status" value="1"/>
</dbReference>
<evidence type="ECO:0000256" key="2">
    <source>
        <dbReference type="ARBA" id="ARBA00023125"/>
    </source>
</evidence>
<dbReference type="EMBL" id="LN907867">
    <property type="protein sequence ID" value="CUU42638.1"/>
    <property type="molecule type" value="Genomic_DNA"/>
</dbReference>
<dbReference type="InterPro" id="IPR001647">
    <property type="entry name" value="HTH_TetR"/>
</dbReference>
<keyword evidence="2 4" id="KW-0238">DNA-binding</keyword>
<organism evidence="6 7">
    <name type="scientific">Blastochloris viridis</name>
    <name type="common">Rhodopseudomonas viridis</name>
    <dbReference type="NCBI Taxonomy" id="1079"/>
    <lineage>
        <taxon>Bacteria</taxon>
        <taxon>Pseudomonadati</taxon>
        <taxon>Pseudomonadota</taxon>
        <taxon>Alphaproteobacteria</taxon>
        <taxon>Hyphomicrobiales</taxon>
        <taxon>Blastochloridaceae</taxon>
        <taxon>Blastochloris</taxon>
    </lineage>
</organism>
<feature type="DNA-binding region" description="H-T-H motif" evidence="4">
    <location>
        <begin position="37"/>
        <end position="56"/>
    </location>
</feature>
<dbReference type="STRING" id="1079.BVIR_2207"/>
<dbReference type="KEGG" id="bvr:BVIR_2207"/>
<dbReference type="InterPro" id="IPR009057">
    <property type="entry name" value="Homeodomain-like_sf"/>
</dbReference>
<dbReference type="Gene3D" id="1.10.357.10">
    <property type="entry name" value="Tetracycline Repressor, domain 2"/>
    <property type="match status" value="1"/>
</dbReference>
<dbReference type="GO" id="GO:0000976">
    <property type="term" value="F:transcription cis-regulatory region binding"/>
    <property type="evidence" value="ECO:0007669"/>
    <property type="project" value="TreeGrafter"/>
</dbReference>
<reference evidence="7" key="1">
    <citation type="journal article" date="2016" name="Genome Announc.">
        <title>Revised genome sequence of the purple photosynthetic bacterium Blastochloris viridis.</title>
        <authorList>
            <person name="Liu L.N."/>
            <person name="Faulkner M."/>
            <person name="Liu X."/>
            <person name="Huang F."/>
            <person name="Darby A.C."/>
            <person name="Hall N."/>
        </authorList>
    </citation>
    <scope>NUCLEOTIDE SEQUENCE [LARGE SCALE GENOMIC DNA]</scope>
    <source>
        <strain evidence="7">ATCC 19567 / DSM 133 / F</strain>
    </source>
</reference>
<evidence type="ECO:0000256" key="4">
    <source>
        <dbReference type="PROSITE-ProRule" id="PRU00335"/>
    </source>
</evidence>
<dbReference type="PANTHER" id="PTHR30055:SF148">
    <property type="entry name" value="TETR-FAMILY TRANSCRIPTIONAL REGULATOR"/>
    <property type="match status" value="1"/>
</dbReference>
<evidence type="ECO:0000313" key="7">
    <source>
        <dbReference type="Proteomes" id="UP000065734"/>
    </source>
</evidence>
<dbReference type="SUPFAM" id="SSF46689">
    <property type="entry name" value="Homeodomain-like"/>
    <property type="match status" value="1"/>
</dbReference>
<keyword evidence="1" id="KW-0805">Transcription regulation</keyword>
<protein>
    <submittedName>
        <fullName evidence="6">Bacterial regulatory proteins, tetR family</fullName>
    </submittedName>
</protein>
<dbReference type="AlphaFoldDB" id="A0A0P0J8P7"/>
<gene>
    <name evidence="6" type="ORF">BVIRIDIS_16520</name>
</gene>
<dbReference type="RefSeq" id="WP_055037655.1">
    <property type="nucleotide sequence ID" value="NZ_AP014854.2"/>
</dbReference>
<evidence type="ECO:0000256" key="3">
    <source>
        <dbReference type="ARBA" id="ARBA00023163"/>
    </source>
</evidence>
<dbReference type="InterPro" id="IPR050109">
    <property type="entry name" value="HTH-type_TetR-like_transc_reg"/>
</dbReference>
<feature type="domain" description="HTH tetR-type" evidence="5">
    <location>
        <begin position="14"/>
        <end position="74"/>
    </location>
</feature>